<dbReference type="GO" id="GO:0005829">
    <property type="term" value="C:cytosol"/>
    <property type="evidence" value="ECO:0007669"/>
    <property type="project" value="TreeGrafter"/>
</dbReference>
<dbReference type="InterPro" id="IPR043135">
    <property type="entry name" value="Fur_C"/>
</dbReference>
<evidence type="ECO:0000256" key="3">
    <source>
        <dbReference type="ARBA" id="ARBA00011738"/>
    </source>
</evidence>
<sequence>MSDVAHRSTQTGPVQTGPVQADPVRTGPVKTGTDGAAAGGGPARSTAGPRGIRATRQRAAVTALLDRIEGFRSAQEIHEELRRSGEGIGLTTVYRTLQTLAEGDEVDVLRSASGEAVYRRCESEHHHHHLVCRRCGAAVEIEGPAVESWARSIAEQHGYSDLSHTLEIFGLCAACTAARQS</sequence>
<evidence type="ECO:0000313" key="15">
    <source>
        <dbReference type="Proteomes" id="UP000199614"/>
    </source>
</evidence>
<evidence type="ECO:0000256" key="2">
    <source>
        <dbReference type="ARBA" id="ARBA00007957"/>
    </source>
</evidence>
<dbReference type="GO" id="GO:0045892">
    <property type="term" value="P:negative regulation of DNA-templated transcription"/>
    <property type="evidence" value="ECO:0007669"/>
    <property type="project" value="TreeGrafter"/>
</dbReference>
<name>A0A1I4Y1A2_PSUAM</name>
<evidence type="ECO:0000256" key="1">
    <source>
        <dbReference type="ARBA" id="ARBA00004496"/>
    </source>
</evidence>
<dbReference type="AlphaFoldDB" id="A0A1I4Y1A2"/>
<organism evidence="14 15">
    <name type="scientific">Pseudonocardia ammonioxydans</name>
    <dbReference type="NCBI Taxonomy" id="260086"/>
    <lineage>
        <taxon>Bacteria</taxon>
        <taxon>Bacillati</taxon>
        <taxon>Actinomycetota</taxon>
        <taxon>Actinomycetes</taxon>
        <taxon>Pseudonocardiales</taxon>
        <taxon>Pseudonocardiaceae</taxon>
        <taxon>Pseudonocardia</taxon>
    </lineage>
</organism>
<dbReference type="GO" id="GO:1900376">
    <property type="term" value="P:regulation of secondary metabolite biosynthetic process"/>
    <property type="evidence" value="ECO:0007669"/>
    <property type="project" value="TreeGrafter"/>
</dbReference>
<feature type="binding site" evidence="12">
    <location>
        <position position="164"/>
    </location>
    <ligand>
        <name>Fe cation</name>
        <dbReference type="ChEBI" id="CHEBI:24875"/>
    </ligand>
</feature>
<dbReference type="Gene3D" id="1.10.10.10">
    <property type="entry name" value="Winged helix-like DNA-binding domain superfamily/Winged helix DNA-binding domain"/>
    <property type="match status" value="1"/>
</dbReference>
<evidence type="ECO:0000256" key="9">
    <source>
        <dbReference type="ARBA" id="ARBA00023125"/>
    </source>
</evidence>
<dbReference type="GO" id="GO:0003700">
    <property type="term" value="F:DNA-binding transcription factor activity"/>
    <property type="evidence" value="ECO:0007669"/>
    <property type="project" value="InterPro"/>
</dbReference>
<feature type="region of interest" description="Disordered" evidence="13">
    <location>
        <begin position="1"/>
        <end position="54"/>
    </location>
</feature>
<feature type="binding site" evidence="11">
    <location>
        <position position="135"/>
    </location>
    <ligand>
        <name>Zn(2+)</name>
        <dbReference type="ChEBI" id="CHEBI:29105"/>
    </ligand>
</feature>
<evidence type="ECO:0000256" key="11">
    <source>
        <dbReference type="PIRSR" id="PIRSR602481-1"/>
    </source>
</evidence>
<dbReference type="Proteomes" id="UP000199614">
    <property type="component" value="Unassembled WGS sequence"/>
</dbReference>
<dbReference type="GO" id="GO:0000976">
    <property type="term" value="F:transcription cis-regulatory region binding"/>
    <property type="evidence" value="ECO:0007669"/>
    <property type="project" value="TreeGrafter"/>
</dbReference>
<keyword evidence="4" id="KW-0963">Cytoplasm</keyword>
<proteinExistence type="inferred from homology"/>
<dbReference type="EMBL" id="FOUY01000012">
    <property type="protein sequence ID" value="SFN31961.1"/>
    <property type="molecule type" value="Genomic_DNA"/>
</dbReference>
<keyword evidence="7 11" id="KW-0862">Zinc</keyword>
<dbReference type="InterPro" id="IPR036390">
    <property type="entry name" value="WH_DNA-bd_sf"/>
</dbReference>
<keyword evidence="9" id="KW-0238">DNA-binding</keyword>
<dbReference type="Gene3D" id="3.30.1490.190">
    <property type="match status" value="1"/>
</dbReference>
<evidence type="ECO:0000256" key="12">
    <source>
        <dbReference type="PIRSR" id="PIRSR602481-2"/>
    </source>
</evidence>
<dbReference type="FunFam" id="1.10.10.10:FF:000459">
    <property type="entry name" value="Ferric uptake regulation protein"/>
    <property type="match status" value="1"/>
</dbReference>
<evidence type="ECO:0000256" key="4">
    <source>
        <dbReference type="ARBA" id="ARBA00022490"/>
    </source>
</evidence>
<evidence type="ECO:0000256" key="8">
    <source>
        <dbReference type="ARBA" id="ARBA00023015"/>
    </source>
</evidence>
<feature type="binding site" evidence="11">
    <location>
        <position position="132"/>
    </location>
    <ligand>
        <name>Zn(2+)</name>
        <dbReference type="ChEBI" id="CHEBI:29105"/>
    </ligand>
</feature>
<evidence type="ECO:0000256" key="5">
    <source>
        <dbReference type="ARBA" id="ARBA00022491"/>
    </source>
</evidence>
<accession>A0A1I4Y1A2</accession>
<keyword evidence="8" id="KW-0805">Transcription regulation</keyword>
<comment type="subunit">
    <text evidence="3">Homodimer.</text>
</comment>
<keyword evidence="5" id="KW-0678">Repressor</keyword>
<gene>
    <name evidence="14" type="ORF">SAMN05216207_1012127</name>
</gene>
<dbReference type="CDD" id="cd07153">
    <property type="entry name" value="Fur_like"/>
    <property type="match status" value="1"/>
</dbReference>
<dbReference type="InterPro" id="IPR002481">
    <property type="entry name" value="FUR"/>
</dbReference>
<dbReference type="Pfam" id="PF01475">
    <property type="entry name" value="FUR"/>
    <property type="match status" value="1"/>
</dbReference>
<dbReference type="PANTHER" id="PTHR33202">
    <property type="entry name" value="ZINC UPTAKE REGULATION PROTEIN"/>
    <property type="match status" value="1"/>
</dbReference>
<feature type="binding site" evidence="12">
    <location>
        <position position="147"/>
    </location>
    <ligand>
        <name>Fe cation</name>
        <dbReference type="ChEBI" id="CHEBI:24875"/>
    </ligand>
</feature>
<dbReference type="GO" id="GO:0008270">
    <property type="term" value="F:zinc ion binding"/>
    <property type="evidence" value="ECO:0007669"/>
    <property type="project" value="TreeGrafter"/>
</dbReference>
<feature type="binding site" evidence="12">
    <location>
        <position position="126"/>
    </location>
    <ligand>
        <name>Fe cation</name>
        <dbReference type="ChEBI" id="CHEBI:24875"/>
    </ligand>
</feature>
<dbReference type="PANTHER" id="PTHR33202:SF2">
    <property type="entry name" value="FERRIC UPTAKE REGULATION PROTEIN"/>
    <property type="match status" value="1"/>
</dbReference>
<keyword evidence="10" id="KW-0804">Transcription</keyword>
<keyword evidence="15" id="KW-1185">Reference proteome</keyword>
<protein>
    <submittedName>
        <fullName evidence="14">Zinc uptake regulator, Fur family</fullName>
    </submittedName>
</protein>
<comment type="cofactor">
    <cofactor evidence="12">
        <name>Mn(2+)</name>
        <dbReference type="ChEBI" id="CHEBI:29035"/>
    </cofactor>
    <cofactor evidence="12">
        <name>Fe(2+)</name>
        <dbReference type="ChEBI" id="CHEBI:29033"/>
    </cofactor>
    <text evidence="12">Binds 1 Mn(2+) or Fe(2+) ion per subunit.</text>
</comment>
<evidence type="ECO:0000256" key="10">
    <source>
        <dbReference type="ARBA" id="ARBA00023163"/>
    </source>
</evidence>
<keyword evidence="12" id="KW-0408">Iron</keyword>
<comment type="similarity">
    <text evidence="2">Belongs to the Fur family.</text>
</comment>
<dbReference type="InterPro" id="IPR036388">
    <property type="entry name" value="WH-like_DNA-bd_sf"/>
</dbReference>
<evidence type="ECO:0000256" key="7">
    <source>
        <dbReference type="ARBA" id="ARBA00022833"/>
    </source>
</evidence>
<evidence type="ECO:0000256" key="6">
    <source>
        <dbReference type="ARBA" id="ARBA00022723"/>
    </source>
</evidence>
<feature type="binding site" evidence="11">
    <location>
        <position position="175"/>
    </location>
    <ligand>
        <name>Zn(2+)</name>
        <dbReference type="ChEBI" id="CHEBI:29105"/>
    </ligand>
</feature>
<reference evidence="14 15" key="1">
    <citation type="submission" date="2016-10" db="EMBL/GenBank/DDBJ databases">
        <authorList>
            <person name="de Groot N.N."/>
        </authorList>
    </citation>
    <scope>NUCLEOTIDE SEQUENCE [LARGE SCALE GENOMIC DNA]</scope>
    <source>
        <strain evidence="14 15">CGMCC 4.1877</strain>
    </source>
</reference>
<feature type="binding site" evidence="11">
    <location>
        <position position="172"/>
    </location>
    <ligand>
        <name>Zn(2+)</name>
        <dbReference type="ChEBI" id="CHEBI:29105"/>
    </ligand>
</feature>
<keyword evidence="6 11" id="KW-0479">Metal-binding</keyword>
<evidence type="ECO:0000313" key="14">
    <source>
        <dbReference type="EMBL" id="SFN31961.1"/>
    </source>
</evidence>
<dbReference type="SUPFAM" id="SSF46785">
    <property type="entry name" value="Winged helix' DNA-binding domain"/>
    <property type="match status" value="1"/>
</dbReference>
<feature type="compositionally biased region" description="Polar residues" evidence="13">
    <location>
        <begin position="7"/>
        <end position="18"/>
    </location>
</feature>
<evidence type="ECO:0000256" key="13">
    <source>
        <dbReference type="SAM" id="MobiDB-lite"/>
    </source>
</evidence>
<comment type="subcellular location">
    <subcellularLocation>
        <location evidence="1">Cytoplasm</location>
    </subcellularLocation>
</comment>
<dbReference type="STRING" id="260086.SAMN05216207_1012127"/>
<comment type="cofactor">
    <cofactor evidence="11">
        <name>Zn(2+)</name>
        <dbReference type="ChEBI" id="CHEBI:29105"/>
    </cofactor>
    <text evidence="11">Binds 1 zinc ion per subunit.</text>
</comment>